<name>A0ACC2PXP0_9HYME</name>
<reference evidence="1" key="1">
    <citation type="submission" date="2023-04" db="EMBL/GenBank/DDBJ databases">
        <title>A chromosome-level genome assembly of the parasitoid wasp Eretmocerus hayati.</title>
        <authorList>
            <person name="Zhong Y."/>
            <person name="Liu S."/>
            <person name="Liu Y."/>
        </authorList>
    </citation>
    <scope>NUCLEOTIDE SEQUENCE</scope>
    <source>
        <strain evidence="1">ZJU_SS_LIU_2023</strain>
    </source>
</reference>
<comment type="caution">
    <text evidence="1">The sequence shown here is derived from an EMBL/GenBank/DDBJ whole genome shotgun (WGS) entry which is preliminary data.</text>
</comment>
<accession>A0ACC2PXP0</accession>
<dbReference type="EMBL" id="CM056741">
    <property type="protein sequence ID" value="KAJ8687888.1"/>
    <property type="molecule type" value="Genomic_DNA"/>
</dbReference>
<gene>
    <name evidence="1" type="ORF">QAD02_023683</name>
</gene>
<evidence type="ECO:0000313" key="2">
    <source>
        <dbReference type="Proteomes" id="UP001239111"/>
    </source>
</evidence>
<organism evidence="1 2">
    <name type="scientific">Eretmocerus hayati</name>
    <dbReference type="NCBI Taxonomy" id="131215"/>
    <lineage>
        <taxon>Eukaryota</taxon>
        <taxon>Metazoa</taxon>
        <taxon>Ecdysozoa</taxon>
        <taxon>Arthropoda</taxon>
        <taxon>Hexapoda</taxon>
        <taxon>Insecta</taxon>
        <taxon>Pterygota</taxon>
        <taxon>Neoptera</taxon>
        <taxon>Endopterygota</taxon>
        <taxon>Hymenoptera</taxon>
        <taxon>Apocrita</taxon>
        <taxon>Proctotrupomorpha</taxon>
        <taxon>Chalcidoidea</taxon>
        <taxon>Aphelinidae</taxon>
        <taxon>Aphelininae</taxon>
        <taxon>Eretmocerus</taxon>
    </lineage>
</organism>
<evidence type="ECO:0000313" key="1">
    <source>
        <dbReference type="EMBL" id="KAJ8687888.1"/>
    </source>
</evidence>
<protein>
    <submittedName>
        <fullName evidence="1">Uncharacterized protein</fullName>
    </submittedName>
</protein>
<keyword evidence="2" id="KW-1185">Reference proteome</keyword>
<sequence length="569" mass="65016">MIFMFVETSENNHKNGSTSDESFSLQELYDFICHILATTEETKKTLQAECDEARFALKPWPIETMVLKQLDKNTCTCEETLCPDEIAADIGRTLLRSAQLREKLADKLRRERQAARKPDLQQIYAPTAQSKPRLARKLLPNLNNDKNHSISNHEGRKNGLARSHSVSRQPAKFKTPRSSSLARPEKSAVENQQNHNNNHHPIPPHLRSSVPVPPSRAERKPATNFILANKLSVRSRSTSKNNVGEDDELANRRRLCKSTHDLDRLENADPSNNNKASLTSIRSDEVETLSELDRLIKKFSIESTANSSELRKNCPIHAENAATTIEEKIISSVDAIEGLDRFGVPPQMVKILKTYHNYIRAEVLQETQTSSRKNQEAAANFMNNFERINKKRTLLNDNKYQNLIDGYSSIFADCRKPNLKHQDIKALKLKFINLESRFNECNVKKTAGQITFVRSNPDESSGTFSVDMKNWISNGIWNYFCVSDLKGFFGSHCTRYSDRAQLVSFYDFVQKIQRNVYEIELINVLLRLVLPKLRELFDPCSQEFINLYKMIVTIAQIVNPKVPILPKAE</sequence>
<proteinExistence type="predicted"/>
<dbReference type="Proteomes" id="UP001239111">
    <property type="component" value="Chromosome 1"/>
</dbReference>